<keyword evidence="4" id="KW-0904">Protein phosphatase</keyword>
<reference evidence="6 7" key="1">
    <citation type="submission" date="2018-06" db="EMBL/GenBank/DDBJ databases">
        <title>Genomic Encyclopedia of Archaeal and Bacterial Type Strains, Phase II (KMG-II): from individual species to whole genera.</title>
        <authorList>
            <person name="Goeker M."/>
        </authorList>
    </citation>
    <scope>NUCLEOTIDE SEQUENCE [LARGE SCALE GENOMIC DNA]</scope>
    <source>
        <strain evidence="6 7">DSM 17205</strain>
    </source>
</reference>
<name>A0ABX5PW57_9FLAO</name>
<evidence type="ECO:0000256" key="1">
    <source>
        <dbReference type="ARBA" id="ARBA00011063"/>
    </source>
</evidence>
<evidence type="ECO:0000313" key="7">
    <source>
        <dbReference type="Proteomes" id="UP000248584"/>
    </source>
</evidence>
<evidence type="ECO:0000259" key="5">
    <source>
        <dbReference type="SMART" id="SM00226"/>
    </source>
</evidence>
<dbReference type="PANTHER" id="PTHR11717:SF7">
    <property type="entry name" value="LOW MOLECULAR WEIGHT PHOSPHOTYROSINE PROTEIN PHOSPHATASE"/>
    <property type="match status" value="1"/>
</dbReference>
<proteinExistence type="inferred from homology"/>
<dbReference type="EMBL" id="QKZR01000004">
    <property type="protein sequence ID" value="PZX39127.1"/>
    <property type="molecule type" value="Genomic_DNA"/>
</dbReference>
<dbReference type="Proteomes" id="UP000248584">
    <property type="component" value="Unassembled WGS sequence"/>
</dbReference>
<dbReference type="EC" id="3.1.3.48" evidence="2"/>
<dbReference type="Gene3D" id="3.40.50.2300">
    <property type="match status" value="1"/>
</dbReference>
<dbReference type="SMART" id="SM00226">
    <property type="entry name" value="LMWPc"/>
    <property type="match status" value="1"/>
</dbReference>
<protein>
    <recommendedName>
        <fullName evidence="2">protein-tyrosine-phosphatase</fullName>
        <ecNumber evidence="2">3.1.3.48</ecNumber>
    </recommendedName>
</protein>
<dbReference type="InterPro" id="IPR050438">
    <property type="entry name" value="LMW_PTPase"/>
</dbReference>
<evidence type="ECO:0000256" key="3">
    <source>
        <dbReference type="ARBA" id="ARBA00022801"/>
    </source>
</evidence>
<sequence length="153" mass="17168">MKTNILMICLGNICRSPLAEGLMRSKLNFTKFTVDSAGTSGGHKGEAPDKRSIAVAKKNSLDITKQKSRKLLKEDFQEFDFLYVMDESNYRDVVSMAATDEERNKVIKILDEVFPGENLDVPDPYYGGSQGFENVYKMLDRATDAIAKKLDSK</sequence>
<dbReference type="RefSeq" id="WP_041566798.1">
    <property type="nucleotide sequence ID" value="NZ_QKZR01000004.1"/>
</dbReference>
<dbReference type="Pfam" id="PF01451">
    <property type="entry name" value="LMWPc"/>
    <property type="match status" value="1"/>
</dbReference>
<accession>A0ABX5PW57</accession>
<evidence type="ECO:0000313" key="6">
    <source>
        <dbReference type="EMBL" id="PZX39127.1"/>
    </source>
</evidence>
<keyword evidence="7" id="KW-1185">Reference proteome</keyword>
<dbReference type="PRINTS" id="PR00719">
    <property type="entry name" value="LMWPTPASE"/>
</dbReference>
<evidence type="ECO:0000256" key="4">
    <source>
        <dbReference type="ARBA" id="ARBA00022912"/>
    </source>
</evidence>
<feature type="domain" description="Phosphotyrosine protein phosphatase I" evidence="5">
    <location>
        <begin position="3"/>
        <end position="149"/>
    </location>
</feature>
<dbReference type="InterPro" id="IPR036196">
    <property type="entry name" value="Ptyr_pPase_sf"/>
</dbReference>
<gene>
    <name evidence="6" type="ORF">LX97_02493</name>
</gene>
<keyword evidence="3" id="KW-0378">Hydrolase</keyword>
<organism evidence="6 7">
    <name type="scientific">Nonlabens dokdonensis</name>
    <dbReference type="NCBI Taxonomy" id="328515"/>
    <lineage>
        <taxon>Bacteria</taxon>
        <taxon>Pseudomonadati</taxon>
        <taxon>Bacteroidota</taxon>
        <taxon>Flavobacteriia</taxon>
        <taxon>Flavobacteriales</taxon>
        <taxon>Flavobacteriaceae</taxon>
        <taxon>Nonlabens</taxon>
    </lineage>
</organism>
<comment type="similarity">
    <text evidence="1">Belongs to the low molecular weight phosphotyrosine protein phosphatase family.</text>
</comment>
<dbReference type="PANTHER" id="PTHR11717">
    <property type="entry name" value="LOW MOLECULAR WEIGHT PROTEIN TYROSINE PHOSPHATASE"/>
    <property type="match status" value="1"/>
</dbReference>
<dbReference type="CDD" id="cd16343">
    <property type="entry name" value="LMWPTP"/>
    <property type="match status" value="1"/>
</dbReference>
<evidence type="ECO:0000256" key="2">
    <source>
        <dbReference type="ARBA" id="ARBA00013064"/>
    </source>
</evidence>
<dbReference type="SUPFAM" id="SSF52788">
    <property type="entry name" value="Phosphotyrosine protein phosphatases I"/>
    <property type="match status" value="1"/>
</dbReference>
<dbReference type="InterPro" id="IPR017867">
    <property type="entry name" value="Tyr_phospatase_low_mol_wt"/>
</dbReference>
<comment type="caution">
    <text evidence="6">The sequence shown here is derived from an EMBL/GenBank/DDBJ whole genome shotgun (WGS) entry which is preliminary data.</text>
</comment>
<dbReference type="InterPro" id="IPR023485">
    <property type="entry name" value="Ptyr_pPase"/>
</dbReference>